<dbReference type="PANTHER" id="PTHR36966">
    <property type="entry name" value="REP-ASSOCIATED TYROSINE TRANSPOSASE"/>
    <property type="match status" value="1"/>
</dbReference>
<evidence type="ECO:0000313" key="3">
    <source>
        <dbReference type="Proteomes" id="UP000178367"/>
    </source>
</evidence>
<reference evidence="2 3" key="1">
    <citation type="journal article" date="2016" name="Nat. Commun.">
        <title>Thousands of microbial genomes shed light on interconnected biogeochemical processes in an aquifer system.</title>
        <authorList>
            <person name="Anantharaman K."/>
            <person name="Brown C.T."/>
            <person name="Hug L.A."/>
            <person name="Sharon I."/>
            <person name="Castelle C.J."/>
            <person name="Probst A.J."/>
            <person name="Thomas B.C."/>
            <person name="Singh A."/>
            <person name="Wilkins M.J."/>
            <person name="Karaoz U."/>
            <person name="Brodie E.L."/>
            <person name="Williams K.H."/>
            <person name="Hubbard S.S."/>
            <person name="Banfield J.F."/>
        </authorList>
    </citation>
    <scope>NUCLEOTIDE SEQUENCE [LARGE SCALE GENOMIC DNA]</scope>
</reference>
<feature type="domain" description="Transposase IS200-like" evidence="1">
    <location>
        <begin position="26"/>
        <end position="206"/>
    </location>
</feature>
<dbReference type="Gene3D" id="3.30.70.1290">
    <property type="entry name" value="Transposase IS200-like"/>
    <property type="match status" value="1"/>
</dbReference>
<dbReference type="InterPro" id="IPR036515">
    <property type="entry name" value="Transposase_17_sf"/>
</dbReference>
<dbReference type="STRING" id="1797994.A2227_05815"/>
<dbReference type="AlphaFoldDB" id="A0A1F5SGY3"/>
<proteinExistence type="predicted"/>
<comment type="caution">
    <text evidence="2">The sequence shown here is derived from an EMBL/GenBank/DDBJ whole genome shotgun (WGS) entry which is preliminary data.</text>
</comment>
<dbReference type="SUPFAM" id="SSF143422">
    <property type="entry name" value="Transposase IS200-like"/>
    <property type="match status" value="1"/>
</dbReference>
<accession>A0A1F5SGY3</accession>
<dbReference type="InterPro" id="IPR002686">
    <property type="entry name" value="Transposase_17"/>
</dbReference>
<dbReference type="SMART" id="SM01321">
    <property type="entry name" value="Y1_Tnp"/>
    <property type="match status" value="1"/>
</dbReference>
<evidence type="ECO:0000259" key="1">
    <source>
        <dbReference type="SMART" id="SM01321"/>
    </source>
</evidence>
<dbReference type="GO" id="GO:0043565">
    <property type="term" value="F:sequence-specific DNA binding"/>
    <property type="evidence" value="ECO:0007669"/>
    <property type="project" value="TreeGrafter"/>
</dbReference>
<dbReference type="InterPro" id="IPR052715">
    <property type="entry name" value="RAYT_transposase"/>
</dbReference>
<dbReference type="Proteomes" id="UP000178367">
    <property type="component" value="Unassembled WGS sequence"/>
</dbReference>
<sequence>MQDINPYRYKNKYRIASARRSGWDYANSGFYYITTCTDGEEYFGNIVNFKNGEACVELSEIGEIADKFWREIPAHFPFVALDKYVIMPNHVHGIVVINENLKDVARRDAQCRDAIRRDAINRVSTVATNTINRVSTGAVNTIGGITGKYNPMGSGSLGEIVRWYKRRCKFETKKIHVDFSWQSRYYDRIISDEEELNRIRQYLADNPKSWPLDRNNKKAL</sequence>
<evidence type="ECO:0000313" key="2">
    <source>
        <dbReference type="EMBL" id="OGF25988.1"/>
    </source>
</evidence>
<name>A0A1F5SGY3_9BACT</name>
<dbReference type="GO" id="GO:0004803">
    <property type="term" value="F:transposase activity"/>
    <property type="evidence" value="ECO:0007669"/>
    <property type="project" value="InterPro"/>
</dbReference>
<gene>
    <name evidence="2" type="ORF">A2227_05815</name>
</gene>
<dbReference type="GO" id="GO:0006313">
    <property type="term" value="P:DNA transposition"/>
    <property type="evidence" value="ECO:0007669"/>
    <property type="project" value="InterPro"/>
</dbReference>
<protein>
    <recommendedName>
        <fullName evidence="1">Transposase IS200-like domain-containing protein</fullName>
    </recommendedName>
</protein>
<organism evidence="2 3">
    <name type="scientific">Candidatus Falkowbacteria bacterium RIFOXYA2_FULL_47_19</name>
    <dbReference type="NCBI Taxonomy" id="1797994"/>
    <lineage>
        <taxon>Bacteria</taxon>
        <taxon>Candidatus Falkowiibacteriota</taxon>
    </lineage>
</organism>
<dbReference type="PANTHER" id="PTHR36966:SF1">
    <property type="entry name" value="REP-ASSOCIATED TYROSINE TRANSPOSASE"/>
    <property type="match status" value="1"/>
</dbReference>
<dbReference type="EMBL" id="MFGB01000018">
    <property type="protein sequence ID" value="OGF25988.1"/>
    <property type="molecule type" value="Genomic_DNA"/>
</dbReference>